<dbReference type="AlphaFoldDB" id="A0A812NYB6"/>
<dbReference type="Gene3D" id="1.10.1200.10">
    <property type="entry name" value="ACP-like"/>
    <property type="match status" value="1"/>
</dbReference>
<proteinExistence type="predicted"/>
<dbReference type="InterPro" id="IPR036736">
    <property type="entry name" value="ACP-like_sf"/>
</dbReference>
<sequence length="666" mass="73632">CQEGLDCALMARSIFRSIGDRRGEGLAMHGVAVAHVRADINDVVLQGGMGGWLAAAAEAAKLFRDSGYQKMEAFEQVCVAQWTLGINPRKAMKLAEEAMKRCAELRSRQESAALSVLVQAHLQLKDRSKNWMNEEAAKAVQLAKDGYDRFRELGERFGQASSLHALVLAHQARDEKTLALQAAEQAADIYKEIGEKGGETAMLLILSQLHLETAQPEKAFQVAQEIASMEVSLHETAIAQETVYEAFLQQGDLEEAMKTAQELVSLCNDKNDKKREAIARLMVANIHYTQKDFTQAVMVSREAQALLHDIGAYADEASALRIVAEAYLANGELPQALKAADRSVRLFRGKQKDSEEAQSLQVVATIKLQVLAQDKIRAQRGAPAFATALADAEQAAEAAVSFARKKRFNQQLGQALLIAGQVQLTGLRCDDALKTAEEAMAIFEELGSERDKANVMCLEADAHFTNGNANKALVIVNKALAIFQEYRDSRGEWIAMNILEQITGPPEEQPLPGNEWTPEQWAEWQRWQQSQQQQQQGAGQMPQALQRQQQEPRARRRTDPGQKLDIANVSTDTVRKRVEEIVRFTADLDDSEQIDLDQPLMQVGVTSRTAVGLRNMLSEEMPGVDLPFTLIFDYPSVASIADHVMAWASGWAHTDAAFRSELEIAA</sequence>
<dbReference type="SMART" id="SM00028">
    <property type="entry name" value="TPR"/>
    <property type="match status" value="4"/>
</dbReference>
<keyword evidence="2" id="KW-0597">Phosphoprotein</keyword>
<dbReference type="Gene3D" id="1.25.40.10">
    <property type="entry name" value="Tetratricopeptide repeat domain"/>
    <property type="match status" value="3"/>
</dbReference>
<feature type="non-terminal residue" evidence="5">
    <location>
        <position position="1"/>
    </location>
</feature>
<dbReference type="SMART" id="SM00823">
    <property type="entry name" value="PKS_PP"/>
    <property type="match status" value="1"/>
</dbReference>
<evidence type="ECO:0000259" key="4">
    <source>
        <dbReference type="PROSITE" id="PS50075"/>
    </source>
</evidence>
<dbReference type="OrthoDB" id="431742at2759"/>
<dbReference type="InterPro" id="IPR019734">
    <property type="entry name" value="TPR_rpt"/>
</dbReference>
<feature type="compositionally biased region" description="Low complexity" evidence="3">
    <location>
        <begin position="525"/>
        <end position="549"/>
    </location>
</feature>
<evidence type="ECO:0000256" key="3">
    <source>
        <dbReference type="SAM" id="MobiDB-lite"/>
    </source>
</evidence>
<name>A0A812NYB6_9DINO</name>
<gene>
    <name evidence="5" type="ORF">SNEC2469_LOCUS8355</name>
</gene>
<dbReference type="SUPFAM" id="SSF47336">
    <property type="entry name" value="ACP-like"/>
    <property type="match status" value="1"/>
</dbReference>
<comment type="caution">
    <text evidence="5">The sequence shown here is derived from an EMBL/GenBank/DDBJ whole genome shotgun (WGS) entry which is preliminary data.</text>
</comment>
<dbReference type="InterPro" id="IPR009081">
    <property type="entry name" value="PP-bd_ACP"/>
</dbReference>
<accession>A0A812NYB6</accession>
<keyword evidence="1" id="KW-0596">Phosphopantetheine</keyword>
<keyword evidence="6" id="KW-1185">Reference proteome</keyword>
<dbReference type="EMBL" id="CAJNJA010013809">
    <property type="protein sequence ID" value="CAE7329888.1"/>
    <property type="molecule type" value="Genomic_DNA"/>
</dbReference>
<reference evidence="5" key="1">
    <citation type="submission" date="2021-02" db="EMBL/GenBank/DDBJ databases">
        <authorList>
            <person name="Dougan E. K."/>
            <person name="Rhodes N."/>
            <person name="Thang M."/>
            <person name="Chan C."/>
        </authorList>
    </citation>
    <scope>NUCLEOTIDE SEQUENCE</scope>
</reference>
<dbReference type="InterPro" id="IPR020806">
    <property type="entry name" value="PKS_PP-bd"/>
</dbReference>
<dbReference type="GO" id="GO:0031177">
    <property type="term" value="F:phosphopantetheine binding"/>
    <property type="evidence" value="ECO:0007669"/>
    <property type="project" value="InterPro"/>
</dbReference>
<dbReference type="SUPFAM" id="SSF48452">
    <property type="entry name" value="TPR-like"/>
    <property type="match status" value="3"/>
</dbReference>
<dbReference type="PANTHER" id="PTHR10098">
    <property type="entry name" value="RAPSYN-RELATED"/>
    <property type="match status" value="1"/>
</dbReference>
<dbReference type="Proteomes" id="UP000601435">
    <property type="component" value="Unassembled WGS sequence"/>
</dbReference>
<evidence type="ECO:0000256" key="2">
    <source>
        <dbReference type="ARBA" id="ARBA00022553"/>
    </source>
</evidence>
<dbReference type="Pfam" id="PF00550">
    <property type="entry name" value="PP-binding"/>
    <property type="match status" value="1"/>
</dbReference>
<feature type="compositionally biased region" description="Basic and acidic residues" evidence="3">
    <location>
        <begin position="550"/>
        <end position="562"/>
    </location>
</feature>
<feature type="domain" description="Carrier" evidence="4">
    <location>
        <begin position="572"/>
        <end position="648"/>
    </location>
</feature>
<protein>
    <recommendedName>
        <fullName evidence="4">Carrier domain-containing protein</fullName>
    </recommendedName>
</protein>
<dbReference type="PROSITE" id="PS50075">
    <property type="entry name" value="CARRIER"/>
    <property type="match status" value="1"/>
</dbReference>
<dbReference type="InterPro" id="IPR011990">
    <property type="entry name" value="TPR-like_helical_dom_sf"/>
</dbReference>
<organism evidence="5 6">
    <name type="scientific">Symbiodinium necroappetens</name>
    <dbReference type="NCBI Taxonomy" id="1628268"/>
    <lineage>
        <taxon>Eukaryota</taxon>
        <taxon>Sar</taxon>
        <taxon>Alveolata</taxon>
        <taxon>Dinophyceae</taxon>
        <taxon>Suessiales</taxon>
        <taxon>Symbiodiniaceae</taxon>
        <taxon>Symbiodinium</taxon>
    </lineage>
</organism>
<evidence type="ECO:0000313" key="6">
    <source>
        <dbReference type="Proteomes" id="UP000601435"/>
    </source>
</evidence>
<evidence type="ECO:0000256" key="1">
    <source>
        <dbReference type="ARBA" id="ARBA00022450"/>
    </source>
</evidence>
<feature type="region of interest" description="Disordered" evidence="3">
    <location>
        <begin position="525"/>
        <end position="563"/>
    </location>
</feature>
<evidence type="ECO:0000313" key="5">
    <source>
        <dbReference type="EMBL" id="CAE7329888.1"/>
    </source>
</evidence>